<dbReference type="EMBL" id="BAABJQ010000007">
    <property type="protein sequence ID" value="GAA5185068.1"/>
    <property type="molecule type" value="Genomic_DNA"/>
</dbReference>
<proteinExistence type="predicted"/>
<reference evidence="3" key="1">
    <citation type="journal article" date="2019" name="Int. J. Syst. Evol. Microbiol.">
        <title>The Global Catalogue of Microorganisms (GCM) 10K type strain sequencing project: providing services to taxonomists for standard genome sequencing and annotation.</title>
        <authorList>
            <consortium name="The Broad Institute Genomics Platform"/>
            <consortium name="The Broad Institute Genome Sequencing Center for Infectious Disease"/>
            <person name="Wu L."/>
            <person name="Ma J."/>
        </authorList>
    </citation>
    <scope>NUCLEOTIDE SEQUENCE [LARGE SCALE GENOMIC DNA]</scope>
    <source>
        <strain evidence="3">JCM 18304</strain>
    </source>
</reference>
<sequence length="280" mass="29071">MTLDSSGEFLSWERAEMPDEFDDIAAFVERAQAGLPALRRLIDDARASVPSPFHGADSTDTIRVSLGEDGLPQAFTVAANWRSALGVDGFAPAVDEACRNAALASFEVAGTADVTRSVEQIRSVMEYLEGSAGPPPGIPMRPPAAPAADRAEPSNGPIWTDAMLDQLLATTDAMGSVGDLVAAAEGEHLGAAAAGRLRLTAGAMITCTADSDWLGRQDSTEIEAALAVAAASLRAARDTAEAALSQALSAPERLQAEIQARRADAAGWATRPPPHGQGAW</sequence>
<gene>
    <name evidence="2" type="ORF">GCM10023322_27990</name>
</gene>
<evidence type="ECO:0008006" key="4">
    <source>
        <dbReference type="Google" id="ProtNLM"/>
    </source>
</evidence>
<dbReference type="Proteomes" id="UP001501570">
    <property type="component" value="Unassembled WGS sequence"/>
</dbReference>
<feature type="compositionally biased region" description="Pro residues" evidence="1">
    <location>
        <begin position="133"/>
        <end position="145"/>
    </location>
</feature>
<comment type="caution">
    <text evidence="2">The sequence shown here is derived from an EMBL/GenBank/DDBJ whole genome shotgun (WGS) entry which is preliminary data.</text>
</comment>
<feature type="region of interest" description="Disordered" evidence="1">
    <location>
        <begin position="261"/>
        <end position="280"/>
    </location>
</feature>
<evidence type="ECO:0000313" key="2">
    <source>
        <dbReference type="EMBL" id="GAA5185068.1"/>
    </source>
</evidence>
<feature type="region of interest" description="Disordered" evidence="1">
    <location>
        <begin position="130"/>
        <end position="156"/>
    </location>
</feature>
<protein>
    <recommendedName>
        <fullName evidence="4">YbaB/EbfC DNA-binding family protein</fullName>
    </recommendedName>
</protein>
<keyword evidence="3" id="KW-1185">Reference proteome</keyword>
<name>A0ABP9RRZ6_9ACTN</name>
<organism evidence="2 3">
    <name type="scientific">Rugosimonospora acidiphila</name>
    <dbReference type="NCBI Taxonomy" id="556531"/>
    <lineage>
        <taxon>Bacteria</taxon>
        <taxon>Bacillati</taxon>
        <taxon>Actinomycetota</taxon>
        <taxon>Actinomycetes</taxon>
        <taxon>Micromonosporales</taxon>
        <taxon>Micromonosporaceae</taxon>
        <taxon>Rugosimonospora</taxon>
    </lineage>
</organism>
<evidence type="ECO:0000313" key="3">
    <source>
        <dbReference type="Proteomes" id="UP001501570"/>
    </source>
</evidence>
<evidence type="ECO:0000256" key="1">
    <source>
        <dbReference type="SAM" id="MobiDB-lite"/>
    </source>
</evidence>
<accession>A0ABP9RRZ6</accession>
<feature type="compositionally biased region" description="Pro residues" evidence="1">
    <location>
        <begin position="271"/>
        <end position="280"/>
    </location>
</feature>